<organism evidence="10 11">
    <name type="scientific">Roseivivax sediminis</name>
    <dbReference type="NCBI Taxonomy" id="936889"/>
    <lineage>
        <taxon>Bacteria</taxon>
        <taxon>Pseudomonadati</taxon>
        <taxon>Pseudomonadota</taxon>
        <taxon>Alphaproteobacteria</taxon>
        <taxon>Rhodobacterales</taxon>
        <taxon>Roseobacteraceae</taxon>
        <taxon>Roseivivax</taxon>
    </lineage>
</organism>
<evidence type="ECO:0000259" key="9">
    <source>
        <dbReference type="Pfam" id="PF01050"/>
    </source>
</evidence>
<keyword evidence="5" id="KW-0342">GTP-binding</keyword>
<dbReference type="InterPro" id="IPR005835">
    <property type="entry name" value="NTP_transferase_dom"/>
</dbReference>
<dbReference type="EMBL" id="FOMS01000016">
    <property type="protein sequence ID" value="SFE78590.1"/>
    <property type="molecule type" value="Genomic_DNA"/>
</dbReference>
<protein>
    <recommendedName>
        <fullName evidence="2">mannose-1-phosphate guanylyltransferase</fullName>
        <ecNumber evidence="2">2.7.7.13</ecNumber>
    </recommendedName>
</protein>
<feature type="domain" description="Nucleotidyl transferase" evidence="8">
    <location>
        <begin position="4"/>
        <end position="140"/>
    </location>
</feature>
<dbReference type="GO" id="GO:0009298">
    <property type="term" value="P:GDP-mannose biosynthetic process"/>
    <property type="evidence" value="ECO:0007669"/>
    <property type="project" value="TreeGrafter"/>
</dbReference>
<dbReference type="InterPro" id="IPR029044">
    <property type="entry name" value="Nucleotide-diphossugar_trans"/>
</dbReference>
<dbReference type="InterPro" id="IPR051161">
    <property type="entry name" value="Mannose-6P_isomerase_type2"/>
</dbReference>
<dbReference type="GO" id="GO:0005525">
    <property type="term" value="F:GTP binding"/>
    <property type="evidence" value="ECO:0007669"/>
    <property type="project" value="UniProtKB-KW"/>
</dbReference>
<dbReference type="GO" id="GO:0016853">
    <property type="term" value="F:isomerase activity"/>
    <property type="evidence" value="ECO:0007669"/>
    <property type="project" value="UniProtKB-KW"/>
</dbReference>
<dbReference type="FunFam" id="2.60.120.10:FF:000032">
    <property type="entry name" value="Mannose-1-phosphate guanylyltransferase/mannose-6-phosphate isomerase"/>
    <property type="match status" value="1"/>
</dbReference>
<dbReference type="EC" id="2.7.7.13" evidence="2"/>
<dbReference type="Proteomes" id="UP000325289">
    <property type="component" value="Unassembled WGS sequence"/>
</dbReference>
<evidence type="ECO:0000313" key="10">
    <source>
        <dbReference type="EMBL" id="SFE78590.1"/>
    </source>
</evidence>
<comment type="catalytic activity">
    <reaction evidence="6">
        <text>alpha-D-mannose 1-phosphate + GTP + H(+) = GDP-alpha-D-mannose + diphosphate</text>
        <dbReference type="Rhea" id="RHEA:15229"/>
        <dbReference type="ChEBI" id="CHEBI:15378"/>
        <dbReference type="ChEBI" id="CHEBI:33019"/>
        <dbReference type="ChEBI" id="CHEBI:37565"/>
        <dbReference type="ChEBI" id="CHEBI:57527"/>
        <dbReference type="ChEBI" id="CHEBI:58409"/>
        <dbReference type="EC" id="2.7.7.13"/>
    </reaction>
</comment>
<dbReference type="AlphaFoldDB" id="A0A1I2DF53"/>
<name>A0A1I2DF53_9RHOB</name>
<evidence type="ECO:0000256" key="2">
    <source>
        <dbReference type="ARBA" id="ARBA00012387"/>
    </source>
</evidence>
<dbReference type="Gene3D" id="2.60.120.10">
    <property type="entry name" value="Jelly Rolls"/>
    <property type="match status" value="1"/>
</dbReference>
<keyword evidence="11" id="KW-1185">Reference proteome</keyword>
<keyword evidence="10" id="KW-0413">Isomerase</keyword>
<dbReference type="SUPFAM" id="SSF51182">
    <property type="entry name" value="RmlC-like cupins"/>
    <property type="match status" value="1"/>
</dbReference>
<dbReference type="InterPro" id="IPR006375">
    <property type="entry name" value="Man1P_GuaTrfase/Man6P_Isoase"/>
</dbReference>
<keyword evidence="4" id="KW-0547">Nucleotide-binding</keyword>
<dbReference type="InterPro" id="IPR014710">
    <property type="entry name" value="RmlC-like_jellyroll"/>
</dbReference>
<dbReference type="PANTHER" id="PTHR46390:SF1">
    <property type="entry name" value="MANNOSE-1-PHOSPHATE GUANYLYLTRANSFERASE"/>
    <property type="match status" value="1"/>
</dbReference>
<evidence type="ECO:0000313" key="11">
    <source>
        <dbReference type="Proteomes" id="UP000325289"/>
    </source>
</evidence>
<dbReference type="NCBIfam" id="TIGR01479">
    <property type="entry name" value="GMP_PMI"/>
    <property type="match status" value="1"/>
</dbReference>
<keyword evidence="10" id="KW-0808">Transferase</keyword>
<sequence>MLHPIILCGGAGSRLWPSSRAAYPKQFAKIVGDASLYQETLQRLDAAGFSSPVVATAEEFRFIATDQACEIGLNGLRVLVEPEPRGTAGSVLCAALMIEDDPDAVLAIMPTGHMGGSTAQFRELIRTAEMRIEPGMAVRLCTPAKETVSAPVLELARSADGADGSAAVAARPQVTQRAPDARSRHVATTLIRRGDLIAACEAHSPDLLEACRQAVSEGDVDLGFYRLERAAYAKVPRLVFDDVLGSFPGDTVDVPVDLRCNELADWDAVWETLDHDRDGNAVTGEALSVGCRDTLLRSEEDAIRVVGVGLSNVVAVAMRDAVLVADRNHLDRLPEAIDRLSGIGAKQAHDYPRYHRPWGWYETVALGERFQVKRIMVKPGGVLSLQSHVHRSEHWVVVGGTARVTVGDEVKLVHENGSVYIPAGEVHRMANPGKVPMYLIEVQTGPYLGEDDIQRFEDIYDRS</sequence>
<evidence type="ECO:0000256" key="7">
    <source>
        <dbReference type="RuleBase" id="RU004190"/>
    </source>
</evidence>
<dbReference type="GO" id="GO:0004475">
    <property type="term" value="F:mannose-1-phosphate guanylyltransferase (GTP) activity"/>
    <property type="evidence" value="ECO:0007669"/>
    <property type="project" value="UniProtKB-EC"/>
</dbReference>
<dbReference type="OrthoDB" id="9806359at2"/>
<evidence type="ECO:0000256" key="3">
    <source>
        <dbReference type="ARBA" id="ARBA00022695"/>
    </source>
</evidence>
<evidence type="ECO:0000256" key="6">
    <source>
        <dbReference type="ARBA" id="ARBA00047343"/>
    </source>
</evidence>
<dbReference type="Pfam" id="PF01050">
    <property type="entry name" value="MannoseP_isomer"/>
    <property type="match status" value="1"/>
</dbReference>
<proteinExistence type="inferred from homology"/>
<feature type="domain" description="Mannose-6-phosphate isomerase type II C-terminal" evidence="9">
    <location>
        <begin position="348"/>
        <end position="458"/>
    </location>
</feature>
<dbReference type="PANTHER" id="PTHR46390">
    <property type="entry name" value="MANNOSE-1-PHOSPHATE GUANYLYLTRANSFERASE"/>
    <property type="match status" value="1"/>
</dbReference>
<evidence type="ECO:0000256" key="1">
    <source>
        <dbReference type="ARBA" id="ARBA00006115"/>
    </source>
</evidence>
<dbReference type="InterPro" id="IPR011051">
    <property type="entry name" value="RmlC_Cupin_sf"/>
</dbReference>
<keyword evidence="3 10" id="KW-0548">Nucleotidyltransferase</keyword>
<dbReference type="Gene3D" id="3.90.550.10">
    <property type="entry name" value="Spore Coat Polysaccharide Biosynthesis Protein SpsA, Chain A"/>
    <property type="match status" value="1"/>
</dbReference>
<evidence type="ECO:0000256" key="5">
    <source>
        <dbReference type="ARBA" id="ARBA00023134"/>
    </source>
</evidence>
<dbReference type="GO" id="GO:0000271">
    <property type="term" value="P:polysaccharide biosynthetic process"/>
    <property type="evidence" value="ECO:0007669"/>
    <property type="project" value="InterPro"/>
</dbReference>
<reference evidence="10 11" key="1">
    <citation type="submission" date="2016-10" db="EMBL/GenBank/DDBJ databases">
        <authorList>
            <person name="Varghese N."/>
            <person name="Submissions S."/>
        </authorList>
    </citation>
    <scope>NUCLEOTIDE SEQUENCE [LARGE SCALE GENOMIC DNA]</scope>
    <source>
        <strain evidence="11">YIM D21,KCTC 23444,ACCC 10710</strain>
    </source>
</reference>
<comment type="similarity">
    <text evidence="1 7">Belongs to the mannose-6-phosphate isomerase type 2 family.</text>
</comment>
<dbReference type="SUPFAM" id="SSF53448">
    <property type="entry name" value="Nucleotide-diphospho-sugar transferases"/>
    <property type="match status" value="1"/>
</dbReference>
<accession>A0A1I2DF53</accession>
<evidence type="ECO:0000259" key="8">
    <source>
        <dbReference type="Pfam" id="PF00483"/>
    </source>
</evidence>
<dbReference type="CDD" id="cd02213">
    <property type="entry name" value="cupin_PMI_typeII_C"/>
    <property type="match status" value="1"/>
</dbReference>
<gene>
    <name evidence="10" type="ORF">SAMN04515678_11667</name>
</gene>
<dbReference type="Pfam" id="PF00483">
    <property type="entry name" value="NTP_transferase"/>
    <property type="match status" value="1"/>
</dbReference>
<evidence type="ECO:0000256" key="4">
    <source>
        <dbReference type="ARBA" id="ARBA00022741"/>
    </source>
</evidence>
<dbReference type="InterPro" id="IPR001538">
    <property type="entry name" value="Man6P_isomerase-2_C"/>
</dbReference>
<dbReference type="RefSeq" id="WP_149758235.1">
    <property type="nucleotide sequence ID" value="NZ_FOMS01000016.1"/>
</dbReference>